<dbReference type="OrthoDB" id="424753at2759"/>
<comment type="caution">
    <text evidence="1">The sequence shown here is derived from an EMBL/GenBank/DDBJ whole genome shotgun (WGS) entry which is preliminary data.</text>
</comment>
<evidence type="ECO:0000313" key="1">
    <source>
        <dbReference type="EMBL" id="VEL10430.1"/>
    </source>
</evidence>
<proteinExistence type="predicted"/>
<dbReference type="AlphaFoldDB" id="A0A3S5A2W1"/>
<protein>
    <submittedName>
        <fullName evidence="1">Uncharacterized protein</fullName>
    </submittedName>
</protein>
<dbReference type="EMBL" id="CAAALY010008987">
    <property type="protein sequence ID" value="VEL10430.1"/>
    <property type="molecule type" value="Genomic_DNA"/>
</dbReference>
<gene>
    <name evidence="1" type="ORF">PXEA_LOCUS3870</name>
</gene>
<keyword evidence="2" id="KW-1185">Reference proteome</keyword>
<accession>A0A3S5A2W1</accession>
<evidence type="ECO:0000313" key="2">
    <source>
        <dbReference type="Proteomes" id="UP000784294"/>
    </source>
</evidence>
<dbReference type="Proteomes" id="UP000784294">
    <property type="component" value="Unassembled WGS sequence"/>
</dbReference>
<organism evidence="1 2">
    <name type="scientific">Protopolystoma xenopodis</name>
    <dbReference type="NCBI Taxonomy" id="117903"/>
    <lineage>
        <taxon>Eukaryota</taxon>
        <taxon>Metazoa</taxon>
        <taxon>Spiralia</taxon>
        <taxon>Lophotrochozoa</taxon>
        <taxon>Platyhelminthes</taxon>
        <taxon>Monogenea</taxon>
        <taxon>Polyopisthocotylea</taxon>
        <taxon>Polystomatidea</taxon>
        <taxon>Polystomatidae</taxon>
        <taxon>Protopolystoma</taxon>
    </lineage>
</organism>
<sequence length="123" mass="13927">MMLRIAILTDDADYEADYDADETSGNVPRLRSYSGNDNAYNGLRTRICYDDFCKHFTSLEVCHLGLESLERDSTVYGKRRLDEAFFVGEWKIGTSAGGCAKFMGESITNLEANPCKRIFFKIL</sequence>
<reference evidence="1" key="1">
    <citation type="submission" date="2018-11" db="EMBL/GenBank/DDBJ databases">
        <authorList>
            <consortium name="Pathogen Informatics"/>
        </authorList>
    </citation>
    <scope>NUCLEOTIDE SEQUENCE</scope>
</reference>
<name>A0A3S5A2W1_9PLAT</name>